<protein>
    <submittedName>
        <fullName evidence="2">Uncharacterized protein</fullName>
    </submittedName>
</protein>
<dbReference type="EMBL" id="JBHSLU010000017">
    <property type="protein sequence ID" value="MFC5505477.1"/>
    <property type="molecule type" value="Genomic_DNA"/>
</dbReference>
<feature type="transmembrane region" description="Helical" evidence="1">
    <location>
        <begin position="49"/>
        <end position="67"/>
    </location>
</feature>
<evidence type="ECO:0000313" key="2">
    <source>
        <dbReference type="EMBL" id="MFC5505477.1"/>
    </source>
</evidence>
<keyword evidence="1" id="KW-1133">Transmembrane helix</keyword>
<evidence type="ECO:0000256" key="1">
    <source>
        <dbReference type="SAM" id="Phobius"/>
    </source>
</evidence>
<feature type="transmembrane region" description="Helical" evidence="1">
    <location>
        <begin position="18"/>
        <end position="37"/>
    </location>
</feature>
<accession>A0ABW0P273</accession>
<dbReference type="Proteomes" id="UP001596060">
    <property type="component" value="Unassembled WGS sequence"/>
</dbReference>
<keyword evidence="1" id="KW-0812">Transmembrane</keyword>
<keyword evidence="3" id="KW-1185">Reference proteome</keyword>
<comment type="caution">
    <text evidence="2">The sequence shown here is derived from an EMBL/GenBank/DDBJ whole genome shotgun (WGS) entry which is preliminary data.</text>
</comment>
<feature type="transmembrane region" description="Helical" evidence="1">
    <location>
        <begin position="73"/>
        <end position="91"/>
    </location>
</feature>
<organism evidence="2 3">
    <name type="scientific">Bosea massiliensis</name>
    <dbReference type="NCBI Taxonomy" id="151419"/>
    <lineage>
        <taxon>Bacteria</taxon>
        <taxon>Pseudomonadati</taxon>
        <taxon>Pseudomonadota</taxon>
        <taxon>Alphaproteobacteria</taxon>
        <taxon>Hyphomicrobiales</taxon>
        <taxon>Boseaceae</taxon>
        <taxon>Bosea</taxon>
    </lineage>
</organism>
<gene>
    <name evidence="2" type="ORF">ACFPN9_09430</name>
</gene>
<dbReference type="RefSeq" id="WP_377816637.1">
    <property type="nucleotide sequence ID" value="NZ_JBHSLU010000017.1"/>
</dbReference>
<sequence>MTDENQTAAKSRFSRDDWVLYALLALLILVIAVEQIFGLDNALAKLKDLFATTLMWAITGVWVALFVKLFWPWIRIWMYFVVTVAIVWFWWRVGGH</sequence>
<evidence type="ECO:0000313" key="3">
    <source>
        <dbReference type="Proteomes" id="UP001596060"/>
    </source>
</evidence>
<reference evidence="3" key="1">
    <citation type="journal article" date="2019" name="Int. J. Syst. Evol. Microbiol.">
        <title>The Global Catalogue of Microorganisms (GCM) 10K type strain sequencing project: providing services to taxonomists for standard genome sequencing and annotation.</title>
        <authorList>
            <consortium name="The Broad Institute Genomics Platform"/>
            <consortium name="The Broad Institute Genome Sequencing Center for Infectious Disease"/>
            <person name="Wu L."/>
            <person name="Ma J."/>
        </authorList>
    </citation>
    <scope>NUCLEOTIDE SEQUENCE [LARGE SCALE GENOMIC DNA]</scope>
    <source>
        <strain evidence="3">CCUG 43117</strain>
    </source>
</reference>
<proteinExistence type="predicted"/>
<keyword evidence="1" id="KW-0472">Membrane</keyword>
<name>A0ABW0P273_9HYPH</name>